<dbReference type="PANTHER" id="PTHR30435:SF1">
    <property type="entry name" value="FLAGELLAR HOOK PROTEIN FLGE"/>
    <property type="match status" value="1"/>
</dbReference>
<dbReference type="PROSITE" id="PS00588">
    <property type="entry name" value="FLAGELLA_BB_ROD"/>
    <property type="match status" value="1"/>
</dbReference>
<keyword evidence="10" id="KW-0282">Flagellum</keyword>
<dbReference type="Gene3D" id="2.60.98.20">
    <property type="entry name" value="Flagellar hook protein FlgE"/>
    <property type="match status" value="1"/>
</dbReference>
<dbReference type="GO" id="GO:0009425">
    <property type="term" value="C:bacterial-type flagellum basal body"/>
    <property type="evidence" value="ECO:0007669"/>
    <property type="project" value="UniProtKB-SubCell"/>
</dbReference>
<dbReference type="OrthoDB" id="9804559at2"/>
<dbReference type="Pfam" id="PF07559">
    <property type="entry name" value="FlgE_D2"/>
    <property type="match status" value="1"/>
</dbReference>
<evidence type="ECO:0000256" key="3">
    <source>
        <dbReference type="ARBA" id="ARBA00019015"/>
    </source>
</evidence>
<name>A0A5K7YZ51_9BACT</name>
<feature type="domain" description="Flagellar hook protein FlgE/F/G-like D1" evidence="9">
    <location>
        <begin position="85"/>
        <end position="149"/>
    </location>
</feature>
<accession>A0A5K7YZ51</accession>
<dbReference type="InterPro" id="IPR020013">
    <property type="entry name" value="Flagellar_FlgE/F/G"/>
</dbReference>
<keyword evidence="11" id="KW-1185">Reference proteome</keyword>
<dbReference type="NCBIfam" id="TIGR03506">
    <property type="entry name" value="FlgEFG_subfam"/>
    <property type="match status" value="1"/>
</dbReference>
<comment type="similarity">
    <text evidence="2 5">Belongs to the flagella basal body rod proteins family.</text>
</comment>
<proteinExistence type="inferred from homology"/>
<evidence type="ECO:0000256" key="1">
    <source>
        <dbReference type="ARBA" id="ARBA00004117"/>
    </source>
</evidence>
<dbReference type="RefSeq" id="WP_155302796.1">
    <property type="nucleotide sequence ID" value="NZ_AP021875.1"/>
</dbReference>
<dbReference type="Pfam" id="PF22692">
    <property type="entry name" value="LlgE_F_G_D1"/>
    <property type="match status" value="1"/>
</dbReference>
<feature type="domain" description="Flagellar basal-body/hook protein C-terminal" evidence="7">
    <location>
        <begin position="371"/>
        <end position="413"/>
    </location>
</feature>
<dbReference type="KEGG" id="dwd:DSCW_11320"/>
<comment type="function">
    <text evidence="5">A flexible structure which links the flagellar filament to the drive apparatus in the basal body.</text>
</comment>
<evidence type="ECO:0000256" key="5">
    <source>
        <dbReference type="RuleBase" id="RU362116"/>
    </source>
</evidence>
<keyword evidence="10" id="KW-0966">Cell projection</keyword>
<evidence type="ECO:0000259" key="9">
    <source>
        <dbReference type="Pfam" id="PF22692"/>
    </source>
</evidence>
<evidence type="ECO:0000313" key="10">
    <source>
        <dbReference type="EMBL" id="BBO73715.1"/>
    </source>
</evidence>
<dbReference type="InterPro" id="IPR019776">
    <property type="entry name" value="Flagellar_basal_body_rod_CS"/>
</dbReference>
<dbReference type="SUPFAM" id="SSF117143">
    <property type="entry name" value="Flagellar hook protein flgE"/>
    <property type="match status" value="1"/>
</dbReference>
<feature type="domain" description="Flagellar basal body rod protein N-terminal" evidence="6">
    <location>
        <begin position="5"/>
        <end position="35"/>
    </location>
</feature>
<dbReference type="InterPro" id="IPR053967">
    <property type="entry name" value="LlgE_F_G-like_D1"/>
</dbReference>
<dbReference type="PANTHER" id="PTHR30435">
    <property type="entry name" value="FLAGELLAR PROTEIN"/>
    <property type="match status" value="1"/>
</dbReference>
<evidence type="ECO:0000259" key="7">
    <source>
        <dbReference type="Pfam" id="PF06429"/>
    </source>
</evidence>
<evidence type="ECO:0000259" key="6">
    <source>
        <dbReference type="Pfam" id="PF00460"/>
    </source>
</evidence>
<keyword evidence="4 5" id="KW-0975">Bacterial flagellum</keyword>
<keyword evidence="10" id="KW-0969">Cilium</keyword>
<dbReference type="InterPro" id="IPR001444">
    <property type="entry name" value="Flag_bb_rod_N"/>
</dbReference>
<dbReference type="GO" id="GO:0071978">
    <property type="term" value="P:bacterial-type flagellum-dependent swarming motility"/>
    <property type="evidence" value="ECO:0007669"/>
    <property type="project" value="TreeGrafter"/>
</dbReference>
<evidence type="ECO:0000256" key="4">
    <source>
        <dbReference type="ARBA" id="ARBA00023143"/>
    </source>
</evidence>
<dbReference type="AlphaFoldDB" id="A0A5K7YZ51"/>
<organism evidence="10 11">
    <name type="scientific">Desulfosarcina widdelii</name>
    <dbReference type="NCBI Taxonomy" id="947919"/>
    <lineage>
        <taxon>Bacteria</taxon>
        <taxon>Pseudomonadati</taxon>
        <taxon>Thermodesulfobacteriota</taxon>
        <taxon>Desulfobacteria</taxon>
        <taxon>Desulfobacterales</taxon>
        <taxon>Desulfosarcinaceae</taxon>
        <taxon>Desulfosarcina</taxon>
    </lineage>
</organism>
<evidence type="ECO:0000313" key="11">
    <source>
        <dbReference type="Proteomes" id="UP000427769"/>
    </source>
</evidence>
<dbReference type="EMBL" id="AP021875">
    <property type="protein sequence ID" value="BBO73715.1"/>
    <property type="molecule type" value="Genomic_DNA"/>
</dbReference>
<dbReference type="Proteomes" id="UP000427769">
    <property type="component" value="Chromosome"/>
</dbReference>
<dbReference type="InterPro" id="IPR011491">
    <property type="entry name" value="FlgE_D2"/>
</dbReference>
<dbReference type="InterPro" id="IPR010930">
    <property type="entry name" value="Flg_bb/hook_C_dom"/>
</dbReference>
<dbReference type="Pfam" id="PF06429">
    <property type="entry name" value="Flg_bbr_C"/>
    <property type="match status" value="1"/>
</dbReference>
<gene>
    <name evidence="10" type="primary">flgE</name>
    <name evidence="10" type="ORF">DSCW_11320</name>
</gene>
<evidence type="ECO:0000259" key="8">
    <source>
        <dbReference type="Pfam" id="PF07559"/>
    </source>
</evidence>
<reference evidence="10 11" key="1">
    <citation type="submission" date="2019-11" db="EMBL/GenBank/DDBJ databases">
        <title>Comparative genomics of hydrocarbon-degrading Desulfosarcina strains.</title>
        <authorList>
            <person name="Watanabe M."/>
            <person name="Kojima H."/>
            <person name="Fukui M."/>
        </authorList>
    </citation>
    <scope>NUCLEOTIDE SEQUENCE [LARGE SCALE GENOMIC DNA]</scope>
    <source>
        <strain evidence="10 11">PP31</strain>
    </source>
</reference>
<dbReference type="InterPro" id="IPR037058">
    <property type="entry name" value="Falgellar_hook_FlgE_sf"/>
</dbReference>
<dbReference type="InterPro" id="IPR037925">
    <property type="entry name" value="FlgE/F/G-like"/>
</dbReference>
<comment type="subcellular location">
    <subcellularLocation>
        <location evidence="1 5">Bacterial flagellum basal body</location>
    </subcellularLocation>
</comment>
<protein>
    <recommendedName>
        <fullName evidence="3 5">Flagellar hook protein FlgE</fullName>
    </recommendedName>
</protein>
<sequence>MIGSLYSGISGLKANTSAMAVIGDNIANVDTNGFKASRVSFANIFSSTLSQTNVQIGRGVTLNGVNPQWEAGSLENTTSATDLSVNGAGLFMVSDPSTNINYYTRAGQFEWDNEGNLVTPDGFVVQGYSVDPSTGNIGTIGDITLPNGSSEPNATSEISFGLNLDSNADPSVPDTFTSSITTYNSLGSEVILDINFTRVADGWDWAVSVEPTSLSCATTGHIEFDVDGNLDPTGTTSTATNTDANGNPILEITGFTDATDPLEVAWVYLDAVGSDGSVTGYSSESTKTAQSQNGYPSGSLQSVAVDEDGYFTGIYSNGSMLPFALITLADFASYSGLAKQGSNLYSESLASGQALLGAPNTASLGAIAPSTLEMSNVDMATEFVEMITTQRAYQANSKVITTSDEILQELINIKR</sequence>
<dbReference type="Pfam" id="PF00460">
    <property type="entry name" value="Flg_bb_rod"/>
    <property type="match status" value="1"/>
</dbReference>
<dbReference type="GO" id="GO:0009424">
    <property type="term" value="C:bacterial-type flagellum hook"/>
    <property type="evidence" value="ECO:0007669"/>
    <property type="project" value="TreeGrafter"/>
</dbReference>
<dbReference type="GO" id="GO:0005829">
    <property type="term" value="C:cytosol"/>
    <property type="evidence" value="ECO:0007669"/>
    <property type="project" value="TreeGrafter"/>
</dbReference>
<feature type="domain" description="Flagellar hook protein FlgE D2" evidence="8">
    <location>
        <begin position="164"/>
        <end position="295"/>
    </location>
</feature>
<evidence type="ECO:0000256" key="2">
    <source>
        <dbReference type="ARBA" id="ARBA00009677"/>
    </source>
</evidence>